<dbReference type="EMBL" id="GBRH01226766">
    <property type="protein sequence ID" value="JAD71129.1"/>
    <property type="molecule type" value="Transcribed_RNA"/>
</dbReference>
<reference evidence="1" key="2">
    <citation type="journal article" date="2015" name="Data Brief">
        <title>Shoot transcriptome of the giant reed, Arundo donax.</title>
        <authorList>
            <person name="Barrero R.A."/>
            <person name="Guerrero F.D."/>
            <person name="Moolhuijzen P."/>
            <person name="Goolsby J.A."/>
            <person name="Tidwell J."/>
            <person name="Bellgard S.E."/>
            <person name="Bellgard M.I."/>
        </authorList>
    </citation>
    <scope>NUCLEOTIDE SEQUENCE</scope>
    <source>
        <tissue evidence="1">Shoot tissue taken approximately 20 cm above the soil surface</tissue>
    </source>
</reference>
<dbReference type="AlphaFoldDB" id="A0A0A9C4E8"/>
<evidence type="ECO:0000313" key="1">
    <source>
        <dbReference type="EMBL" id="JAD71129.1"/>
    </source>
</evidence>
<accession>A0A0A9C4E8</accession>
<sequence length="37" mass="4612">MTIQWPSYIIHTHIHTYAYPSIHPCKHNYYYIRNLVH</sequence>
<reference evidence="1" key="1">
    <citation type="submission" date="2014-09" db="EMBL/GenBank/DDBJ databases">
        <authorList>
            <person name="Magalhaes I.L.F."/>
            <person name="Oliveira U."/>
            <person name="Santos F.R."/>
            <person name="Vidigal T.H.D.A."/>
            <person name="Brescovit A.D."/>
            <person name="Santos A.J."/>
        </authorList>
    </citation>
    <scope>NUCLEOTIDE SEQUENCE</scope>
    <source>
        <tissue evidence="1">Shoot tissue taken approximately 20 cm above the soil surface</tissue>
    </source>
</reference>
<protein>
    <submittedName>
        <fullName evidence="1">Uncharacterized protein</fullName>
    </submittedName>
</protein>
<proteinExistence type="predicted"/>
<name>A0A0A9C4E8_ARUDO</name>
<organism evidence="1">
    <name type="scientific">Arundo donax</name>
    <name type="common">Giant reed</name>
    <name type="synonym">Donax arundinaceus</name>
    <dbReference type="NCBI Taxonomy" id="35708"/>
    <lineage>
        <taxon>Eukaryota</taxon>
        <taxon>Viridiplantae</taxon>
        <taxon>Streptophyta</taxon>
        <taxon>Embryophyta</taxon>
        <taxon>Tracheophyta</taxon>
        <taxon>Spermatophyta</taxon>
        <taxon>Magnoliopsida</taxon>
        <taxon>Liliopsida</taxon>
        <taxon>Poales</taxon>
        <taxon>Poaceae</taxon>
        <taxon>PACMAD clade</taxon>
        <taxon>Arundinoideae</taxon>
        <taxon>Arundineae</taxon>
        <taxon>Arundo</taxon>
    </lineage>
</organism>